<dbReference type="InterPro" id="IPR006665">
    <property type="entry name" value="OmpA-like"/>
</dbReference>
<feature type="transmembrane region" description="Helical" evidence="1">
    <location>
        <begin position="14"/>
        <end position="39"/>
    </location>
</feature>
<keyword evidence="1" id="KW-0812">Transmembrane</keyword>
<reference evidence="3" key="1">
    <citation type="submission" date="2020-05" db="EMBL/GenBank/DDBJ databases">
        <authorList>
            <person name="Chiriac C."/>
            <person name="Salcher M."/>
            <person name="Ghai R."/>
            <person name="Kavagutti S V."/>
        </authorList>
    </citation>
    <scope>NUCLEOTIDE SEQUENCE</scope>
</reference>
<dbReference type="PANTHER" id="PTHR30329">
    <property type="entry name" value="STATOR ELEMENT OF FLAGELLAR MOTOR COMPLEX"/>
    <property type="match status" value="1"/>
</dbReference>
<dbReference type="PANTHER" id="PTHR30329:SF21">
    <property type="entry name" value="LIPOPROTEIN YIAD-RELATED"/>
    <property type="match status" value="1"/>
</dbReference>
<gene>
    <name evidence="3" type="ORF">UFOPK1353_00731</name>
    <name evidence="4" type="ORF">UFOPK3026_01339</name>
</gene>
<evidence type="ECO:0000259" key="2">
    <source>
        <dbReference type="PROSITE" id="PS51123"/>
    </source>
</evidence>
<keyword evidence="1" id="KW-1133">Transmembrane helix</keyword>
<evidence type="ECO:0000256" key="1">
    <source>
        <dbReference type="SAM" id="Phobius"/>
    </source>
</evidence>
<evidence type="ECO:0000313" key="4">
    <source>
        <dbReference type="EMBL" id="CAB4814739.1"/>
    </source>
</evidence>
<dbReference type="InterPro" id="IPR050330">
    <property type="entry name" value="Bact_OuterMem_StrucFunc"/>
</dbReference>
<evidence type="ECO:0000313" key="3">
    <source>
        <dbReference type="EMBL" id="CAB4537196.1"/>
    </source>
</evidence>
<keyword evidence="1" id="KW-0472">Membrane</keyword>
<dbReference type="SUPFAM" id="SSF103088">
    <property type="entry name" value="OmpA-like"/>
    <property type="match status" value="1"/>
</dbReference>
<sequence length="216" mass="23142">MSTRRSIRKRKQRIVYASIGAGVFVLVCVIIGIIVAVGLPSAPQSTERSSAVDLSRLEGLADVVIPEYEDENLWWVSNSASAEPESASEILGKLANSKYSRMLISSDVLFAPDESTLTERSTQAIDEIVSTIVDPQAKVVVVCHSSSDGPLDQRLPLSEERASVLADALEAAMNRNANSIDRVGLGDTSPLSGIDGSTVAGLALNRRCEVFVELKK</sequence>
<dbReference type="EMBL" id="CAFAAP010000242">
    <property type="protein sequence ID" value="CAB4814739.1"/>
    <property type="molecule type" value="Genomic_DNA"/>
</dbReference>
<dbReference type="CDD" id="cd07185">
    <property type="entry name" value="OmpA_C-like"/>
    <property type="match status" value="1"/>
</dbReference>
<dbReference type="Gene3D" id="3.30.1330.60">
    <property type="entry name" value="OmpA-like domain"/>
    <property type="match status" value="1"/>
</dbReference>
<dbReference type="PROSITE" id="PS51123">
    <property type="entry name" value="OMPA_2"/>
    <property type="match status" value="1"/>
</dbReference>
<organism evidence="3">
    <name type="scientific">freshwater metagenome</name>
    <dbReference type="NCBI Taxonomy" id="449393"/>
    <lineage>
        <taxon>unclassified sequences</taxon>
        <taxon>metagenomes</taxon>
        <taxon>ecological metagenomes</taxon>
    </lineage>
</organism>
<dbReference type="Pfam" id="PF00691">
    <property type="entry name" value="OmpA"/>
    <property type="match status" value="1"/>
</dbReference>
<accession>A0A6J6BE65</accession>
<dbReference type="InterPro" id="IPR036737">
    <property type="entry name" value="OmpA-like_sf"/>
</dbReference>
<feature type="domain" description="OmpA-like" evidence="2">
    <location>
        <begin position="97"/>
        <end position="216"/>
    </location>
</feature>
<dbReference type="AlphaFoldDB" id="A0A6J6BE65"/>
<proteinExistence type="predicted"/>
<name>A0A6J6BE65_9ZZZZ</name>
<protein>
    <submittedName>
        <fullName evidence="3">Unannotated protein</fullName>
    </submittedName>
</protein>
<dbReference type="EMBL" id="CAEZSE010000111">
    <property type="protein sequence ID" value="CAB4537196.1"/>
    <property type="molecule type" value="Genomic_DNA"/>
</dbReference>